<evidence type="ECO:0000256" key="1">
    <source>
        <dbReference type="PROSITE-ProRule" id="PRU00175"/>
    </source>
</evidence>
<name>A0A8J5TG20_ZIZPA</name>
<dbReference type="GO" id="GO:0006511">
    <property type="term" value="P:ubiquitin-dependent protein catabolic process"/>
    <property type="evidence" value="ECO:0007669"/>
    <property type="project" value="TreeGrafter"/>
</dbReference>
<dbReference type="PANTHER" id="PTHR22765">
    <property type="entry name" value="RING FINGER AND PROTEASE ASSOCIATED DOMAIN-CONTAINING"/>
    <property type="match status" value="1"/>
</dbReference>
<feature type="transmembrane region" description="Helical" evidence="2">
    <location>
        <begin position="45"/>
        <end position="68"/>
    </location>
</feature>
<dbReference type="SMART" id="SM00184">
    <property type="entry name" value="RING"/>
    <property type="match status" value="1"/>
</dbReference>
<feature type="domain" description="RING-type" evidence="3">
    <location>
        <begin position="111"/>
        <end position="158"/>
    </location>
</feature>
<keyword evidence="5" id="KW-1185">Reference proteome</keyword>
<dbReference type="PROSITE" id="PS50089">
    <property type="entry name" value="ZF_RING_2"/>
    <property type="match status" value="1"/>
</dbReference>
<dbReference type="InterPro" id="IPR001841">
    <property type="entry name" value="Znf_RING"/>
</dbReference>
<evidence type="ECO:0000256" key="2">
    <source>
        <dbReference type="SAM" id="Phobius"/>
    </source>
</evidence>
<dbReference type="PANTHER" id="PTHR22765:SF434">
    <property type="entry name" value="GB|AAD18119.1-RELATED"/>
    <property type="match status" value="1"/>
</dbReference>
<sequence>MERRNPQGVVLTILSAGWSYVIFRRVRELLDGMMLDGVGTVGVRLLLRFFIDDVALAFGMLAGQITVIHGLPKIMTWTMAAWMWGARAWWKLRVWTLGGVTTLDRTLADNCVICQERMEAGNKVRTLCCGHVFHKPCDNGMDIDMWLRENNLSCPVCRENKLSCSVCRKSTRLPFRACRCRSRRRRRVSP</sequence>
<dbReference type="GO" id="GO:0008270">
    <property type="term" value="F:zinc ion binding"/>
    <property type="evidence" value="ECO:0007669"/>
    <property type="project" value="UniProtKB-KW"/>
</dbReference>
<gene>
    <name evidence="4" type="ORF">GUJ93_ZPchr0014g46738</name>
</gene>
<protein>
    <recommendedName>
        <fullName evidence="3">RING-type domain-containing protein</fullName>
    </recommendedName>
</protein>
<keyword evidence="1" id="KW-0479">Metal-binding</keyword>
<reference evidence="4" key="1">
    <citation type="journal article" date="2021" name="bioRxiv">
        <title>Whole Genome Assembly and Annotation of Northern Wild Rice, Zizania palustris L., Supports a Whole Genome Duplication in the Zizania Genus.</title>
        <authorList>
            <person name="Haas M."/>
            <person name="Kono T."/>
            <person name="Macchietto M."/>
            <person name="Millas R."/>
            <person name="McGilp L."/>
            <person name="Shao M."/>
            <person name="Duquette J."/>
            <person name="Hirsch C.N."/>
            <person name="Kimball J."/>
        </authorList>
    </citation>
    <scope>NUCLEOTIDE SEQUENCE</scope>
    <source>
        <tissue evidence="4">Fresh leaf tissue</tissue>
    </source>
</reference>
<accession>A0A8J5TG20</accession>
<feature type="transmembrane region" description="Helical" evidence="2">
    <location>
        <begin position="6"/>
        <end position="24"/>
    </location>
</feature>
<evidence type="ECO:0000259" key="3">
    <source>
        <dbReference type="PROSITE" id="PS50089"/>
    </source>
</evidence>
<reference evidence="4" key="2">
    <citation type="submission" date="2021-02" db="EMBL/GenBank/DDBJ databases">
        <authorList>
            <person name="Kimball J.A."/>
            <person name="Haas M.W."/>
            <person name="Macchietto M."/>
            <person name="Kono T."/>
            <person name="Duquette J."/>
            <person name="Shao M."/>
        </authorList>
    </citation>
    <scope>NUCLEOTIDE SEQUENCE</scope>
    <source>
        <tissue evidence="4">Fresh leaf tissue</tissue>
    </source>
</reference>
<dbReference type="EMBL" id="JAAALK010000086">
    <property type="protein sequence ID" value="KAG8082448.1"/>
    <property type="molecule type" value="Genomic_DNA"/>
</dbReference>
<evidence type="ECO:0000313" key="5">
    <source>
        <dbReference type="Proteomes" id="UP000729402"/>
    </source>
</evidence>
<keyword evidence="1" id="KW-0862">Zinc</keyword>
<proteinExistence type="predicted"/>
<organism evidence="4 5">
    <name type="scientific">Zizania palustris</name>
    <name type="common">Northern wild rice</name>
    <dbReference type="NCBI Taxonomy" id="103762"/>
    <lineage>
        <taxon>Eukaryota</taxon>
        <taxon>Viridiplantae</taxon>
        <taxon>Streptophyta</taxon>
        <taxon>Embryophyta</taxon>
        <taxon>Tracheophyta</taxon>
        <taxon>Spermatophyta</taxon>
        <taxon>Magnoliopsida</taxon>
        <taxon>Liliopsida</taxon>
        <taxon>Poales</taxon>
        <taxon>Poaceae</taxon>
        <taxon>BOP clade</taxon>
        <taxon>Oryzoideae</taxon>
        <taxon>Oryzeae</taxon>
        <taxon>Zizaniinae</taxon>
        <taxon>Zizania</taxon>
    </lineage>
</organism>
<dbReference type="Pfam" id="PF13639">
    <property type="entry name" value="zf-RING_2"/>
    <property type="match status" value="1"/>
</dbReference>
<dbReference type="GO" id="GO:0061630">
    <property type="term" value="F:ubiquitin protein ligase activity"/>
    <property type="evidence" value="ECO:0007669"/>
    <property type="project" value="TreeGrafter"/>
</dbReference>
<keyword evidence="2" id="KW-0472">Membrane</keyword>
<evidence type="ECO:0000313" key="4">
    <source>
        <dbReference type="EMBL" id="KAG8082448.1"/>
    </source>
</evidence>
<keyword evidence="2" id="KW-1133">Transmembrane helix</keyword>
<comment type="caution">
    <text evidence="4">The sequence shown here is derived from an EMBL/GenBank/DDBJ whole genome shotgun (WGS) entry which is preliminary data.</text>
</comment>
<dbReference type="OrthoDB" id="8062037at2759"/>
<dbReference type="InterPro" id="IPR051826">
    <property type="entry name" value="E3_ubiquitin-ligase_domain"/>
</dbReference>
<dbReference type="AlphaFoldDB" id="A0A8J5TG20"/>
<keyword evidence="2" id="KW-0812">Transmembrane</keyword>
<dbReference type="Proteomes" id="UP000729402">
    <property type="component" value="Unassembled WGS sequence"/>
</dbReference>
<keyword evidence="1" id="KW-0863">Zinc-finger</keyword>